<dbReference type="SMR" id="A0A0B4VRP5"/>
<evidence type="ECO:0000256" key="5">
    <source>
        <dbReference type="ARBA" id="ARBA00022723"/>
    </source>
</evidence>
<keyword evidence="4" id="KW-0812">Transmembrane</keyword>
<dbReference type="GO" id="GO:0016712">
    <property type="term" value="F:oxidoreductase activity, acting on paired donors, with incorporation or reduction of molecular oxygen, reduced flavin or flavoprotein as one donor, and incorporation of one atom of oxygen"/>
    <property type="evidence" value="ECO:0007669"/>
    <property type="project" value="UniProtKB-ARBA"/>
</dbReference>
<evidence type="ECO:0000256" key="9">
    <source>
        <dbReference type="ARBA" id="ARBA00023136"/>
    </source>
</evidence>
<accession>A0A0B4VRP5</accession>
<dbReference type="Pfam" id="PF00067">
    <property type="entry name" value="p450"/>
    <property type="match status" value="1"/>
</dbReference>
<dbReference type="Gene3D" id="1.10.630.10">
    <property type="entry name" value="Cytochrome P450"/>
    <property type="match status" value="1"/>
</dbReference>
<keyword evidence="7 11" id="KW-0560">Oxidoreductase</keyword>
<protein>
    <submittedName>
        <fullName evidence="12">Cytochrome P450 CYP728D17</fullName>
    </submittedName>
</protein>
<keyword evidence="10 11" id="KW-0349">Heme</keyword>
<dbReference type="PRINTS" id="PR00463">
    <property type="entry name" value="EP450I"/>
</dbReference>
<dbReference type="PRINTS" id="PR00385">
    <property type="entry name" value="P450"/>
</dbReference>
<reference evidence="12" key="1">
    <citation type="journal article" date="2014" name="PLoS ONE">
        <title>Computational identification and systematic classification of novel Cytochrome P450 genes in Salvia miltiorrhiza.</title>
        <authorList>
            <person name="Chen H."/>
            <person name="Wu B."/>
            <person name="Nelson D.R."/>
            <person name="Wu K."/>
            <person name="Liu C."/>
        </authorList>
    </citation>
    <scope>NUCLEOTIDE SEQUENCE</scope>
</reference>
<dbReference type="InterPro" id="IPR002401">
    <property type="entry name" value="Cyt_P450_E_grp-I"/>
</dbReference>
<evidence type="ECO:0000256" key="1">
    <source>
        <dbReference type="ARBA" id="ARBA00001971"/>
    </source>
</evidence>
<comment type="subcellular location">
    <subcellularLocation>
        <location evidence="2">Membrane</location>
        <topology evidence="2">Single-pass membrane protein</topology>
    </subcellularLocation>
</comment>
<organism evidence="12">
    <name type="scientific">Salvia miltiorrhiza</name>
    <name type="common">Chinese sage</name>
    <dbReference type="NCBI Taxonomy" id="226208"/>
    <lineage>
        <taxon>Eukaryota</taxon>
        <taxon>Viridiplantae</taxon>
        <taxon>Streptophyta</taxon>
        <taxon>Embryophyta</taxon>
        <taxon>Tracheophyta</taxon>
        <taxon>Spermatophyta</taxon>
        <taxon>Magnoliopsida</taxon>
        <taxon>eudicotyledons</taxon>
        <taxon>Gunneridae</taxon>
        <taxon>Pentapetalae</taxon>
        <taxon>asterids</taxon>
        <taxon>lamiids</taxon>
        <taxon>Lamiales</taxon>
        <taxon>Lamiaceae</taxon>
        <taxon>Nepetoideae</taxon>
        <taxon>Mentheae</taxon>
        <taxon>Salviinae</taxon>
        <taxon>Salvia</taxon>
        <taxon>Salvia incertae sedis</taxon>
    </lineage>
</organism>
<evidence type="ECO:0000256" key="3">
    <source>
        <dbReference type="ARBA" id="ARBA00010617"/>
    </source>
</evidence>
<evidence type="ECO:0000256" key="10">
    <source>
        <dbReference type="PIRSR" id="PIRSR602401-1"/>
    </source>
</evidence>
<dbReference type="FunFam" id="1.10.630.10:FF:000022">
    <property type="entry name" value="Taxadiene 5-alpha hydroxylase"/>
    <property type="match status" value="1"/>
</dbReference>
<keyword evidence="11" id="KW-0503">Monooxygenase</keyword>
<dbReference type="PANTHER" id="PTHR24286">
    <property type="entry name" value="CYTOCHROME P450 26"/>
    <property type="match status" value="1"/>
</dbReference>
<keyword evidence="8 10" id="KW-0408">Iron</keyword>
<dbReference type="GO" id="GO:0016125">
    <property type="term" value="P:sterol metabolic process"/>
    <property type="evidence" value="ECO:0007669"/>
    <property type="project" value="TreeGrafter"/>
</dbReference>
<dbReference type="PANTHER" id="PTHR24286:SF217">
    <property type="entry name" value="OS07G0520300 PROTEIN"/>
    <property type="match status" value="1"/>
</dbReference>
<dbReference type="SUPFAM" id="SSF48264">
    <property type="entry name" value="Cytochrome P450"/>
    <property type="match status" value="1"/>
</dbReference>
<evidence type="ECO:0000256" key="11">
    <source>
        <dbReference type="RuleBase" id="RU000461"/>
    </source>
</evidence>
<feature type="binding site" description="axial binding residue" evidence="10">
    <location>
        <position position="423"/>
    </location>
    <ligand>
        <name>heme</name>
        <dbReference type="ChEBI" id="CHEBI:30413"/>
    </ligand>
    <ligandPart>
        <name>Fe</name>
        <dbReference type="ChEBI" id="CHEBI:18248"/>
    </ligandPart>
</feature>
<keyword evidence="9" id="KW-0472">Membrane</keyword>
<keyword evidence="5 10" id="KW-0479">Metal-binding</keyword>
<evidence type="ECO:0000256" key="4">
    <source>
        <dbReference type="ARBA" id="ARBA00022692"/>
    </source>
</evidence>
<dbReference type="GO" id="GO:0020037">
    <property type="term" value="F:heme binding"/>
    <property type="evidence" value="ECO:0007669"/>
    <property type="project" value="InterPro"/>
</dbReference>
<dbReference type="InterPro" id="IPR001128">
    <property type="entry name" value="Cyt_P450"/>
</dbReference>
<evidence type="ECO:0000256" key="6">
    <source>
        <dbReference type="ARBA" id="ARBA00022989"/>
    </source>
</evidence>
<dbReference type="EMBL" id="KP337760">
    <property type="protein sequence ID" value="AJD25254.1"/>
    <property type="molecule type" value="mRNA"/>
</dbReference>
<dbReference type="InterPro" id="IPR036396">
    <property type="entry name" value="Cyt_P450_sf"/>
</dbReference>
<dbReference type="InterPro" id="IPR017972">
    <property type="entry name" value="Cyt_P450_CS"/>
</dbReference>
<keyword evidence="6" id="KW-1133">Transmembrane helix</keyword>
<dbReference type="GO" id="GO:0005506">
    <property type="term" value="F:iron ion binding"/>
    <property type="evidence" value="ECO:0007669"/>
    <property type="project" value="InterPro"/>
</dbReference>
<proteinExistence type="evidence at transcript level"/>
<evidence type="ECO:0000256" key="7">
    <source>
        <dbReference type="ARBA" id="ARBA00023002"/>
    </source>
</evidence>
<dbReference type="AlphaFoldDB" id="A0A0B4VRP5"/>
<evidence type="ECO:0000313" key="12">
    <source>
        <dbReference type="EMBL" id="AJD25254.1"/>
    </source>
</evidence>
<evidence type="ECO:0000256" key="8">
    <source>
        <dbReference type="ARBA" id="ARBA00023004"/>
    </source>
</evidence>
<evidence type="ECO:0000256" key="2">
    <source>
        <dbReference type="ARBA" id="ARBA00004167"/>
    </source>
</evidence>
<dbReference type="PROSITE" id="PS00086">
    <property type="entry name" value="CYTOCHROME_P450"/>
    <property type="match status" value="1"/>
</dbReference>
<dbReference type="GO" id="GO:0016114">
    <property type="term" value="P:terpenoid biosynthetic process"/>
    <property type="evidence" value="ECO:0007669"/>
    <property type="project" value="UniProtKB-ARBA"/>
</dbReference>
<name>A0A0B4VRP5_SALMI</name>
<comment type="cofactor">
    <cofactor evidence="1 10">
        <name>heme</name>
        <dbReference type="ChEBI" id="CHEBI:30413"/>
    </cofactor>
</comment>
<dbReference type="CDD" id="cd11043">
    <property type="entry name" value="CYP90-like"/>
    <property type="match status" value="1"/>
</dbReference>
<comment type="similarity">
    <text evidence="3 11">Belongs to the cytochrome P450 family.</text>
</comment>
<sequence>MESTTFFSLIALVPLLFFLIKIRIRNRSVPPGSLGIPIIGQSLELLKAMRADRTEEWLQERARKYGPISKLNIFGTKTVFLTGQAHNKFIYSSDEQTLSNKQPPSVRRLLGERNLFEMSSEDHRRLRGAILSFLKPEALKQYVGKMDQEIRLHLAHHWHHNQEISVMPLMKTLTFNMICTLLFGVERGERRKTLVRLFEEVVDGMLALPINLPFTRLNRSIRARSEAGAIIRALIREKRAKLEREEGTPDEQDLILSLLSMRGDGGPLLSDAEIEDNCAVAMIAGHDTTSTLLTFLIKLIAEHPHVYQALLNEQEEIARGKKTASEPLTWEDLGKMKYTWRIATEALRMYPPVMFSFRQVLRDIQMEGYVIPKGWQVFWAGCMTQLDGSIYPDPYKFDPSRYEDQAAIPPHTFVAFGGGPRMCPGYEFARIETLAMIHYLVTRFTWKLCFEENKVSRDPMPVFKQGLPIHIQMKKPLSDDAIL</sequence>
<dbReference type="GO" id="GO:0016020">
    <property type="term" value="C:membrane"/>
    <property type="evidence" value="ECO:0007669"/>
    <property type="project" value="UniProtKB-SubCell"/>
</dbReference>